<sequence length="403" mass="46792">MDDIRCEICGVSFASVPNFKKHLKSKRHQRVEKGETDPEKFFCGACRYETTIKCNYLSHLLSAKHERNFKKENPTPEGHCECCDIDVGCHSKLRRHQQTREHRLTFEKFCRISPKKLEKLKKEIFDNLILGEKGPFSETAGQGNSRNLSPVGICIDPKQPDVLFSWLKKSMSVFSELFGEKEGKCYISWINHRYLLSKGDFLSLVVFLSVGLYRRRIKLTMEEVGKRNDVRRDSAVFCLPEIIHKQFEEKITELQVTSIESGFDALRFCEGFWKWWNEEQHFNEKLRECRTGMDLIFKGKRPGTIKATTLGMASFLMTVANFTASHREKFDDEILVLAFLDAAISELRGDGGICETYFWLSFCKRSSKIRKNVFLSAFGIERLSKDSERASSMILNRWSFEKM</sequence>
<keyword evidence="1" id="KW-0862">Zinc</keyword>
<dbReference type="InterPro" id="IPR036236">
    <property type="entry name" value="Znf_C2H2_sf"/>
</dbReference>
<dbReference type="EMBL" id="GU071086">
    <property type="protein sequence ID" value="ADB04091.1"/>
    <property type="molecule type" value="Genomic_DNA"/>
</dbReference>
<dbReference type="SUPFAM" id="SSF57667">
    <property type="entry name" value="beta-beta-alpha zinc fingers"/>
    <property type="match status" value="1"/>
</dbReference>
<dbReference type="PROSITE" id="PS50157">
    <property type="entry name" value="ZINC_FINGER_C2H2_2"/>
    <property type="match status" value="1"/>
</dbReference>
<dbReference type="GeneID" id="8746558"/>
<reference evidence="3 4" key="1">
    <citation type="journal article" date="2009" name="Proc. Natl. Acad. Sci. U.S.A.">
        <title>Giant Marseillevirus highlights the role of amoebae as a melting pot in emergence of chimeric microorganisms.</title>
        <authorList>
            <person name="Boyer M."/>
            <person name="Yutin N."/>
            <person name="Pagnier I."/>
            <person name="Barrassi L."/>
            <person name="Fournous G."/>
            <person name="Espinosa L."/>
            <person name="Robert C."/>
            <person name="Azza S."/>
            <person name="Sun S."/>
            <person name="Rossmann M.G."/>
            <person name="Suzan-Monti M."/>
            <person name="La Scola B."/>
            <person name="Koonin E.V."/>
            <person name="Raoult D."/>
        </authorList>
    </citation>
    <scope>NUCLEOTIDE SEQUENCE [LARGE SCALE GENOMIC DNA]</scope>
    <source>
        <strain evidence="3 4">T19</strain>
    </source>
</reference>
<dbReference type="PROSITE" id="PS00028">
    <property type="entry name" value="ZINC_FINGER_C2H2_1"/>
    <property type="match status" value="1"/>
</dbReference>
<dbReference type="SMART" id="SM00355">
    <property type="entry name" value="ZnF_C2H2"/>
    <property type="match status" value="3"/>
</dbReference>
<dbReference type="OrthoDB" id="24839at10239"/>
<gene>
    <name evidence="3" type="ORF">MAR_ORF321</name>
</gene>
<dbReference type="Pfam" id="PF12874">
    <property type="entry name" value="zf-met"/>
    <property type="match status" value="1"/>
</dbReference>
<keyword evidence="1" id="KW-0863">Zinc-finger</keyword>
<accession>D2XAW4</accession>
<proteinExistence type="predicted"/>
<feature type="domain" description="C2H2-type" evidence="2">
    <location>
        <begin position="4"/>
        <end position="33"/>
    </location>
</feature>
<dbReference type="Proteomes" id="UP000029780">
    <property type="component" value="Segment"/>
</dbReference>
<evidence type="ECO:0000313" key="4">
    <source>
        <dbReference type="Proteomes" id="UP000029780"/>
    </source>
</evidence>
<evidence type="ECO:0000313" key="3">
    <source>
        <dbReference type="EMBL" id="ADB04091.1"/>
    </source>
</evidence>
<name>D2XAW4_GBMV</name>
<keyword evidence="1" id="KW-0479">Metal-binding</keyword>
<protein>
    <submittedName>
        <fullName evidence="3">Zinc finger protein</fullName>
    </submittedName>
</protein>
<organismHost>
    <name type="scientific">Acanthamoeba</name>
    <dbReference type="NCBI Taxonomy" id="5754"/>
</organismHost>
<dbReference type="RefSeq" id="YP_003407053.1">
    <property type="nucleotide sequence ID" value="NC_013756.1"/>
</dbReference>
<evidence type="ECO:0000256" key="1">
    <source>
        <dbReference type="PROSITE-ProRule" id="PRU00042"/>
    </source>
</evidence>
<dbReference type="KEGG" id="vg:8746558"/>
<dbReference type="InterPro" id="IPR013087">
    <property type="entry name" value="Znf_C2H2_type"/>
</dbReference>
<organism evidence="3 4">
    <name type="scientific">Marseillevirus marseillevirus</name>
    <name type="common">GBM</name>
    <dbReference type="NCBI Taxonomy" id="694581"/>
    <lineage>
        <taxon>Viruses</taxon>
        <taxon>Varidnaviria</taxon>
        <taxon>Bamfordvirae</taxon>
        <taxon>Nucleocytoviricota</taxon>
        <taxon>Megaviricetes</taxon>
        <taxon>Pimascovirales</taxon>
        <taxon>Pimascovirales incertae sedis</taxon>
        <taxon>Marseilleviridae</taxon>
        <taxon>Marseillevirus</taxon>
        <taxon>Marseillevirus massiliense</taxon>
    </lineage>
</organism>
<evidence type="ECO:0000259" key="2">
    <source>
        <dbReference type="PROSITE" id="PS50157"/>
    </source>
</evidence>
<keyword evidence="4" id="KW-1185">Reference proteome</keyword>
<dbReference type="GO" id="GO:0008270">
    <property type="term" value="F:zinc ion binding"/>
    <property type="evidence" value="ECO:0007669"/>
    <property type="project" value="UniProtKB-KW"/>
</dbReference>
<dbReference type="Gene3D" id="3.30.160.60">
    <property type="entry name" value="Classic Zinc Finger"/>
    <property type="match status" value="1"/>
</dbReference>